<dbReference type="Proteomes" id="UP000030060">
    <property type="component" value="Unassembled WGS sequence"/>
</dbReference>
<dbReference type="Pfam" id="PF02585">
    <property type="entry name" value="PIG-L"/>
    <property type="match status" value="1"/>
</dbReference>
<dbReference type="InterPro" id="IPR003737">
    <property type="entry name" value="GlcNAc_PI_deacetylase-related"/>
</dbReference>
<protein>
    <submittedName>
        <fullName evidence="1">Acetylglucosaminylphosphatidylinositol deacetylase</fullName>
    </submittedName>
</protein>
<dbReference type="Gene3D" id="3.40.50.10320">
    <property type="entry name" value="LmbE-like"/>
    <property type="match status" value="1"/>
</dbReference>
<organism evidence="1 2">
    <name type="scientific">Pseudomonas fluorescens LMG 5329</name>
    <dbReference type="NCBI Taxonomy" id="1324332"/>
    <lineage>
        <taxon>Bacteria</taxon>
        <taxon>Pseudomonadati</taxon>
        <taxon>Pseudomonadota</taxon>
        <taxon>Gammaproteobacteria</taxon>
        <taxon>Pseudomonadales</taxon>
        <taxon>Pseudomonadaceae</taxon>
        <taxon>Pseudomonas</taxon>
    </lineage>
</organism>
<dbReference type="GO" id="GO:0016811">
    <property type="term" value="F:hydrolase activity, acting on carbon-nitrogen (but not peptide) bonds, in linear amides"/>
    <property type="evidence" value="ECO:0007669"/>
    <property type="project" value="TreeGrafter"/>
</dbReference>
<dbReference type="SUPFAM" id="SSF102588">
    <property type="entry name" value="LmbE-like"/>
    <property type="match status" value="1"/>
</dbReference>
<dbReference type="EMBL" id="ASGY01000060">
    <property type="protein sequence ID" value="KGE68446.1"/>
    <property type="molecule type" value="Genomic_DNA"/>
</dbReference>
<dbReference type="PANTHER" id="PTHR12993:SF29">
    <property type="entry name" value="BLR3841 PROTEIN"/>
    <property type="match status" value="1"/>
</dbReference>
<sequence length="252" mass="27666">MKPNPIVGQGTPLHRWQASPKMAELPPISVEQLVPEGYRAVIVAPHPDDEVLGCGGLMQGLAALGRAIQLISVTDGSASHPGSRRWPVERLSVVRPQESAQALHRLGLPLHSLKWLRAGFADSKVAAREAELAAFIQRYLKPTDVVFTTWREDGHCDHEAVGRASAKAASAVGASLYELPVWTWHWATPEDNQVPWHRARKIPLTCEAVARKRHAIHAFASQLEGDPQIGLAPVLAPYVVERLLQPFEVVFV</sequence>
<reference evidence="1 2" key="1">
    <citation type="journal article" date="2013" name="Genome Announc.">
        <title>Draft Genome Sequence of Pseudomonas fluorescens LMG 5329, a White Line-Inducing Principle-Producing Bioindicator for the Mushroom Pathogen Pseudomonas tolaasii.</title>
        <authorList>
            <person name="Ghequire M.G."/>
            <person name="Rokni-Zadeh H."/>
            <person name="Zarrineh P."/>
            <person name="De Mot R."/>
        </authorList>
    </citation>
    <scope>NUCLEOTIDE SEQUENCE [LARGE SCALE GENOMIC DNA]</scope>
    <source>
        <strain evidence="1 2">LMG 5329</strain>
    </source>
</reference>
<name>A0A0A1Z5Y8_PSEFL</name>
<gene>
    <name evidence="1" type="ORF">K814_0108380</name>
</gene>
<proteinExistence type="predicted"/>
<dbReference type="PANTHER" id="PTHR12993">
    <property type="entry name" value="N-ACETYLGLUCOSAMINYL-PHOSPHATIDYLINOSITOL DE-N-ACETYLASE-RELATED"/>
    <property type="match status" value="1"/>
</dbReference>
<comment type="caution">
    <text evidence="1">The sequence shown here is derived from an EMBL/GenBank/DDBJ whole genome shotgun (WGS) entry which is preliminary data.</text>
</comment>
<dbReference type="RefSeq" id="WP_038844630.1">
    <property type="nucleotide sequence ID" value="NZ_ASGY01000060.1"/>
</dbReference>
<evidence type="ECO:0000313" key="1">
    <source>
        <dbReference type="EMBL" id="KGE68446.1"/>
    </source>
</evidence>
<dbReference type="InterPro" id="IPR024078">
    <property type="entry name" value="LmbE-like_dom_sf"/>
</dbReference>
<dbReference type="AlphaFoldDB" id="A0A0A1Z5Y8"/>
<accession>A0A0A1Z5Y8</accession>
<evidence type="ECO:0000313" key="2">
    <source>
        <dbReference type="Proteomes" id="UP000030060"/>
    </source>
</evidence>
<dbReference type="OrthoDB" id="9790023at2"/>